<keyword evidence="3" id="KW-0863">Zinc-finger</keyword>
<dbReference type="InterPro" id="IPR006455">
    <property type="entry name" value="Homeodomain_ZF_HD"/>
</dbReference>
<dbReference type="PANTHER" id="PTHR31948">
    <property type="entry name" value="ZINC-FINGER HOMEODOMAIN PROTEIN 2"/>
    <property type="match status" value="1"/>
</dbReference>
<name>A0A2H5Q928_CITUN</name>
<dbReference type="InterPro" id="IPR001356">
    <property type="entry name" value="HD"/>
</dbReference>
<evidence type="ECO:0000259" key="12">
    <source>
        <dbReference type="PROSITE" id="PS50071"/>
    </source>
</evidence>
<protein>
    <recommendedName>
        <fullName evidence="16">ZF-HD dimerization-type domain-containing protein</fullName>
    </recommendedName>
</protein>
<feature type="domain" description="Homeobox" evidence="12">
    <location>
        <begin position="76"/>
        <end position="136"/>
    </location>
</feature>
<dbReference type="InterPro" id="IPR009057">
    <property type="entry name" value="Homeodomain-like_sf"/>
</dbReference>
<evidence type="ECO:0000259" key="13">
    <source>
        <dbReference type="PROSITE" id="PS51523"/>
    </source>
</evidence>
<reference evidence="14 15" key="1">
    <citation type="journal article" date="2017" name="Front. Genet.">
        <title>Draft sequencing of the heterozygous diploid genome of Satsuma (Citrus unshiu Marc.) using a hybrid assembly approach.</title>
        <authorList>
            <person name="Shimizu T."/>
            <person name="Tanizawa Y."/>
            <person name="Mochizuki T."/>
            <person name="Nagasaki H."/>
            <person name="Yoshioka T."/>
            <person name="Toyoda A."/>
            <person name="Fujiyama A."/>
            <person name="Kaminuma E."/>
            <person name="Nakamura Y."/>
        </authorList>
    </citation>
    <scope>NUCLEOTIDE SEQUENCE [LARGE SCALE GENOMIC DNA]</scope>
    <source>
        <strain evidence="15">cv. Miyagawa wase</strain>
    </source>
</reference>
<evidence type="ECO:0000256" key="3">
    <source>
        <dbReference type="ARBA" id="ARBA00022771"/>
    </source>
</evidence>
<evidence type="ECO:0000313" key="15">
    <source>
        <dbReference type="Proteomes" id="UP000236630"/>
    </source>
</evidence>
<evidence type="ECO:0008006" key="16">
    <source>
        <dbReference type="Google" id="ProtNLM"/>
    </source>
</evidence>
<feature type="compositionally biased region" description="Basic residues" evidence="11">
    <location>
        <begin position="63"/>
        <end position="83"/>
    </location>
</feature>
<keyword evidence="4" id="KW-0862">Zinc</keyword>
<keyword evidence="5" id="KW-0805">Transcription regulation</keyword>
<dbReference type="Pfam" id="PF04770">
    <property type="entry name" value="ZF-HD_dimer"/>
    <property type="match status" value="1"/>
</dbReference>
<dbReference type="GO" id="GO:0050793">
    <property type="term" value="P:regulation of developmental process"/>
    <property type="evidence" value="ECO:0007669"/>
    <property type="project" value="TreeGrafter"/>
</dbReference>
<organism evidence="14 15">
    <name type="scientific">Citrus unshiu</name>
    <name type="common">Satsuma mandarin</name>
    <name type="synonym">Citrus nobilis var. unshiu</name>
    <dbReference type="NCBI Taxonomy" id="55188"/>
    <lineage>
        <taxon>Eukaryota</taxon>
        <taxon>Viridiplantae</taxon>
        <taxon>Streptophyta</taxon>
        <taxon>Embryophyta</taxon>
        <taxon>Tracheophyta</taxon>
        <taxon>Spermatophyta</taxon>
        <taxon>Magnoliopsida</taxon>
        <taxon>eudicotyledons</taxon>
        <taxon>Gunneridae</taxon>
        <taxon>Pentapetalae</taxon>
        <taxon>rosids</taxon>
        <taxon>malvids</taxon>
        <taxon>Sapindales</taxon>
        <taxon>Rutaceae</taxon>
        <taxon>Aurantioideae</taxon>
        <taxon>Citrus</taxon>
    </lineage>
</organism>
<evidence type="ECO:0000256" key="2">
    <source>
        <dbReference type="ARBA" id="ARBA00022723"/>
    </source>
</evidence>
<keyword evidence="2" id="KW-0479">Metal-binding</keyword>
<comment type="caution">
    <text evidence="14">The sequence shown here is derived from an EMBL/GenBank/DDBJ whole genome shotgun (WGS) entry which is preliminary data.</text>
</comment>
<dbReference type="STRING" id="55188.A0A2H5Q928"/>
<gene>
    <name evidence="14" type="ORF">CUMW_207500</name>
</gene>
<dbReference type="GO" id="GO:0003700">
    <property type="term" value="F:DNA-binding transcription factor activity"/>
    <property type="evidence" value="ECO:0007669"/>
    <property type="project" value="TreeGrafter"/>
</dbReference>
<dbReference type="GO" id="GO:0008270">
    <property type="term" value="F:zinc ion binding"/>
    <property type="evidence" value="ECO:0007669"/>
    <property type="project" value="UniProtKB-KW"/>
</dbReference>
<evidence type="ECO:0000256" key="5">
    <source>
        <dbReference type="ARBA" id="ARBA00023015"/>
    </source>
</evidence>
<dbReference type="GO" id="GO:0005634">
    <property type="term" value="C:nucleus"/>
    <property type="evidence" value="ECO:0007669"/>
    <property type="project" value="UniProtKB-SubCell"/>
</dbReference>
<dbReference type="PANTHER" id="PTHR31948:SF169">
    <property type="entry name" value="MINI ZINC FINGER PROTEIN 2"/>
    <property type="match status" value="1"/>
</dbReference>
<evidence type="ECO:0000256" key="8">
    <source>
        <dbReference type="ARBA" id="ARBA00023163"/>
    </source>
</evidence>
<keyword evidence="8" id="KW-0804">Transcription</keyword>
<evidence type="ECO:0000256" key="9">
    <source>
        <dbReference type="ARBA" id="ARBA00023242"/>
    </source>
</evidence>
<dbReference type="PROSITE" id="PS51523">
    <property type="entry name" value="ZF_HD_DIMER"/>
    <property type="match status" value="1"/>
</dbReference>
<keyword evidence="9 10" id="KW-0539">Nucleus</keyword>
<dbReference type="Gene3D" id="1.10.10.60">
    <property type="entry name" value="Homeodomain-like"/>
    <property type="match status" value="1"/>
</dbReference>
<accession>A0A2H5Q928</accession>
<dbReference type="GO" id="GO:0000976">
    <property type="term" value="F:transcription cis-regulatory region binding"/>
    <property type="evidence" value="ECO:0007669"/>
    <property type="project" value="TreeGrafter"/>
</dbReference>
<evidence type="ECO:0000256" key="6">
    <source>
        <dbReference type="ARBA" id="ARBA00023125"/>
    </source>
</evidence>
<dbReference type="NCBIfam" id="TIGR01566">
    <property type="entry name" value="ZF_HD_prot_N"/>
    <property type="match status" value="1"/>
</dbReference>
<dbReference type="Proteomes" id="UP000236630">
    <property type="component" value="Unassembled WGS sequence"/>
</dbReference>
<evidence type="ECO:0000256" key="11">
    <source>
        <dbReference type="SAM" id="MobiDB-lite"/>
    </source>
</evidence>
<dbReference type="PROSITE" id="PS50071">
    <property type="entry name" value="HOMEOBOX_2"/>
    <property type="match status" value="1"/>
</dbReference>
<comment type="subcellular location">
    <subcellularLocation>
        <location evidence="1 10">Nucleus</location>
    </subcellularLocation>
</comment>
<feature type="domain" description="ZF-HD dimerization-type" evidence="13">
    <location>
        <begin position="5"/>
        <end position="54"/>
    </location>
</feature>
<evidence type="ECO:0000256" key="7">
    <source>
        <dbReference type="ARBA" id="ARBA00023155"/>
    </source>
</evidence>
<proteinExistence type="predicted"/>
<evidence type="ECO:0000256" key="4">
    <source>
        <dbReference type="ARBA" id="ARBA00022833"/>
    </source>
</evidence>
<sequence>MAVSYRECRRNHAASIGRYAYDGCGEFLKAGKDGTKEAFHCAACGCHRSFHRKELSLSVASIHRRRRHHDHEHKNYKAKTKRTKITEEQKSKMRRFADKLGWKPQRHDEEEVGKFCGEVGITRKMFKVWLNNNRRRPVPVRVPEKCRAASVVGVKNLLAAEE</sequence>
<keyword evidence="15" id="KW-1185">Reference proteome</keyword>
<keyword evidence="7 10" id="KW-0371">Homeobox</keyword>
<dbReference type="InterPro" id="IPR006456">
    <property type="entry name" value="ZF_HD_homeobox_Cys/His_dimer"/>
</dbReference>
<feature type="DNA-binding region" description="Homeobox" evidence="10">
    <location>
        <begin position="78"/>
        <end position="137"/>
    </location>
</feature>
<dbReference type="NCBIfam" id="TIGR01565">
    <property type="entry name" value="homeo_ZF_HD"/>
    <property type="match status" value="1"/>
</dbReference>
<evidence type="ECO:0000313" key="14">
    <source>
        <dbReference type="EMBL" id="GAY61144.1"/>
    </source>
</evidence>
<evidence type="ECO:0000256" key="1">
    <source>
        <dbReference type="ARBA" id="ARBA00004123"/>
    </source>
</evidence>
<evidence type="ECO:0000256" key="10">
    <source>
        <dbReference type="PROSITE-ProRule" id="PRU00108"/>
    </source>
</evidence>
<dbReference type="EMBL" id="BDQV01000259">
    <property type="protein sequence ID" value="GAY61144.1"/>
    <property type="molecule type" value="Genomic_DNA"/>
</dbReference>
<feature type="region of interest" description="Disordered" evidence="11">
    <location>
        <begin position="63"/>
        <end position="84"/>
    </location>
</feature>
<dbReference type="AlphaFoldDB" id="A0A2H5Q928"/>
<keyword evidence="6 10" id="KW-0238">DNA-binding</keyword>
<dbReference type="SUPFAM" id="SSF46689">
    <property type="entry name" value="Homeodomain-like"/>
    <property type="match status" value="1"/>
</dbReference>